<evidence type="ECO:0000259" key="2">
    <source>
        <dbReference type="Pfam" id="PF19081"/>
    </source>
</evidence>
<dbReference type="Proteomes" id="UP000199138">
    <property type="component" value="Unassembled WGS sequence"/>
</dbReference>
<dbReference type="RefSeq" id="WP_093022804.1">
    <property type="nucleotide sequence ID" value="NZ_FPBK01000001.1"/>
</dbReference>
<evidence type="ECO:0000256" key="1">
    <source>
        <dbReference type="SAM" id="Phobius"/>
    </source>
</evidence>
<sequence length="1201" mass="133715">MINFPLGRKYFFFMLLCYVVYAPLFGNIAPTKVLDTPSGTDVTFDIILSDAIKDSTFLIETVSYVPYETTAYCTPTTTNSASQRYIKKMDFIGTLNDTSNSSTYASSSPIGYQNFTSASTVASQAQNEGVNIYAEANSRGRWKAWVDWNKDGQFNESTEIVYNPGSYAALTTTFGFVIPENTTPGDYRLRIRVYNSFTTINGSTIEYFGYNFNACETFDTNTVYYAGQNRNFQEYGEAEDYTFTVLESCDAYITDIIDGETCGNGIVDLAVSGSDDVTEFRWYNALTGGSLVATTVTGDWTTPNISTTTSYYVTAYNGFCESYERTEVIAHVNPIPTLNFSPENPTVCGDDDILTLSATGDFEQIYLIDEDFESGLGVFENINNDGNTSSYDQYSKWQTYTSTIVPEGKVWFPAISSGFGDDHFAMANSDLINSPAPNNINNMLTLTNAVNTSEFVSLNLEFDMFYSRYLPNDNETFQEYFLFQVSTDNGNSWNTVLNYNEDVGIGSRFENISIDLSEFVGFENLKIRFNHYSYSTSSGWLPDGVAVDDVKLYGDKPLNTAFNWISDTTVDAYTNEACTIPYAEGTPVDTVFIKPTLDQLQLPSYTFTASATLTNSCYANTSVTVTNTTRVWQGNSDDWTDINNWLPAEIPTSENCVIIKDVQTASIPENTQGHAKNFKVKNNGEFTIESNAALTVEETIIVEENGTFHIEDNGSLVQVQDVANTGIITMDRNSTIGLFDYVYWSSPVASFAVNDISPNTPSSYIYEWLPTVNNSVGNWVNSSGNMMLGKGYIVRAPSEYSSTETQEYTATFDGTPNNGTITTTISRGNYTGENYENSYGATVTNMDDNFNLVGNPYPSAIDAGAFLSANENIEGTIQIWTHGEAPSESYDDSFYDDFQYNYTQEDYIVFNATGSSAGPDTFDGYIGASQGFFIQMTDGAEITSSVIFDNGMRSGEFNNSQFFRSMQTTETTTPENLEGRFWLDLITPSNDISRTLVGYLEGATNEKDRLYDSYTINNPSLFTLLGTKRMEIQARSIPFDNTDMIPLGFNATSSGNYTIALANVDGIFENLDDYTIYIEDTYSNQVHNLSQSPYTFNVSTADIYNDRFYIKYVETALNSDKFLDENTILVYQSSNRSILNISSSKENLKEITIYTVNGQKLLSLNNLNTSSVQIPLKQLNNVILVNIQTIDNHLATKKIVH</sequence>
<evidence type="ECO:0000259" key="3">
    <source>
        <dbReference type="Pfam" id="PF20009"/>
    </source>
</evidence>
<accession>A0A1I7F3F3</accession>
<dbReference type="Pfam" id="PF19081">
    <property type="entry name" value="Ig_7"/>
    <property type="match status" value="1"/>
</dbReference>
<gene>
    <name evidence="4" type="ORF">SAMN05216480_101592</name>
</gene>
<evidence type="ECO:0000313" key="4">
    <source>
        <dbReference type="EMBL" id="SFU30687.1"/>
    </source>
</evidence>
<keyword evidence="1" id="KW-0812">Transmembrane</keyword>
<protein>
    <submittedName>
        <fullName evidence="4">Uncharacterized protein</fullName>
    </submittedName>
</protein>
<dbReference type="STRING" id="1224947.SAMN05216480_101592"/>
<feature type="domain" description="Ig-like" evidence="2">
    <location>
        <begin position="259"/>
        <end position="334"/>
    </location>
</feature>
<dbReference type="InterPro" id="IPR045474">
    <property type="entry name" value="GEVED"/>
</dbReference>
<dbReference type="AlphaFoldDB" id="A0A1I7F3F3"/>
<proteinExistence type="predicted"/>
<dbReference type="InterPro" id="IPR044023">
    <property type="entry name" value="Ig_7"/>
</dbReference>
<organism evidence="4 5">
    <name type="scientific">Pustulibacterium marinum</name>
    <dbReference type="NCBI Taxonomy" id="1224947"/>
    <lineage>
        <taxon>Bacteria</taxon>
        <taxon>Pseudomonadati</taxon>
        <taxon>Bacteroidota</taxon>
        <taxon>Flavobacteriia</taxon>
        <taxon>Flavobacteriales</taxon>
        <taxon>Flavobacteriaceae</taxon>
        <taxon>Pustulibacterium</taxon>
    </lineage>
</organism>
<evidence type="ECO:0000313" key="5">
    <source>
        <dbReference type="Proteomes" id="UP000199138"/>
    </source>
</evidence>
<keyword evidence="1" id="KW-1133">Transmembrane helix</keyword>
<keyword evidence="5" id="KW-1185">Reference proteome</keyword>
<keyword evidence="1" id="KW-0472">Membrane</keyword>
<dbReference type="OrthoDB" id="1652165at2"/>
<feature type="transmembrane region" description="Helical" evidence="1">
    <location>
        <begin position="12"/>
        <end position="29"/>
    </location>
</feature>
<dbReference type="Gene3D" id="2.60.120.260">
    <property type="entry name" value="Galactose-binding domain-like"/>
    <property type="match status" value="1"/>
</dbReference>
<feature type="domain" description="GEVED" evidence="3">
    <location>
        <begin position="142"/>
        <end position="244"/>
    </location>
</feature>
<name>A0A1I7F3F3_9FLAO</name>
<dbReference type="Pfam" id="PF20009">
    <property type="entry name" value="GEVED"/>
    <property type="match status" value="1"/>
</dbReference>
<reference evidence="4 5" key="1">
    <citation type="submission" date="2016-10" db="EMBL/GenBank/DDBJ databases">
        <authorList>
            <person name="de Groot N.N."/>
        </authorList>
    </citation>
    <scope>NUCLEOTIDE SEQUENCE [LARGE SCALE GENOMIC DNA]</scope>
    <source>
        <strain evidence="4 5">CGMCC 1.12333</strain>
    </source>
</reference>
<dbReference type="EMBL" id="FPBK01000001">
    <property type="protein sequence ID" value="SFU30687.1"/>
    <property type="molecule type" value="Genomic_DNA"/>
</dbReference>